<dbReference type="AlphaFoldDB" id="A0A392S2L0"/>
<dbReference type="PANTHER" id="PTHR23146">
    <property type="entry name" value="LEO1 PROTEIN"/>
    <property type="match status" value="1"/>
</dbReference>
<dbReference type="Pfam" id="PF04004">
    <property type="entry name" value="Leo1"/>
    <property type="match status" value="1"/>
</dbReference>
<protein>
    <submittedName>
        <fullName evidence="1">RNA polymerase-associated Leo1-like protein</fullName>
    </submittedName>
</protein>
<reference evidence="1 2" key="1">
    <citation type="journal article" date="2018" name="Front. Plant Sci.">
        <title>Red Clover (Trifolium pratense) and Zigzag Clover (T. medium) - A Picture of Genomic Similarities and Differences.</title>
        <authorList>
            <person name="Dluhosova J."/>
            <person name="Istvanek J."/>
            <person name="Nedelnik J."/>
            <person name="Repkova J."/>
        </authorList>
    </citation>
    <scope>NUCLEOTIDE SEQUENCE [LARGE SCALE GENOMIC DNA]</scope>
    <source>
        <strain evidence="2">cv. 10/8</strain>
        <tissue evidence="1">Leaf</tissue>
    </source>
</reference>
<dbReference type="Proteomes" id="UP000265520">
    <property type="component" value="Unassembled WGS sequence"/>
</dbReference>
<keyword evidence="2" id="KW-1185">Reference proteome</keyword>
<dbReference type="GO" id="GO:1990269">
    <property type="term" value="F:RNA polymerase II C-terminal domain phosphoserine binding"/>
    <property type="evidence" value="ECO:0007669"/>
    <property type="project" value="TreeGrafter"/>
</dbReference>
<sequence>MNMIKVSNIMGVDPKPFDPKAYEEEDTFVTDEFGNKKRIRLENNIVRWRKVTNPDGTTS</sequence>
<dbReference type="GO" id="GO:0016593">
    <property type="term" value="C:Cdc73/Paf1 complex"/>
    <property type="evidence" value="ECO:0007669"/>
    <property type="project" value="InterPro"/>
</dbReference>
<feature type="non-terminal residue" evidence="1">
    <location>
        <position position="59"/>
    </location>
</feature>
<dbReference type="GO" id="GO:0006368">
    <property type="term" value="P:transcription elongation by RNA polymerase II"/>
    <property type="evidence" value="ECO:0007669"/>
    <property type="project" value="InterPro"/>
</dbReference>
<organism evidence="1 2">
    <name type="scientific">Trifolium medium</name>
    <dbReference type="NCBI Taxonomy" id="97028"/>
    <lineage>
        <taxon>Eukaryota</taxon>
        <taxon>Viridiplantae</taxon>
        <taxon>Streptophyta</taxon>
        <taxon>Embryophyta</taxon>
        <taxon>Tracheophyta</taxon>
        <taxon>Spermatophyta</taxon>
        <taxon>Magnoliopsida</taxon>
        <taxon>eudicotyledons</taxon>
        <taxon>Gunneridae</taxon>
        <taxon>Pentapetalae</taxon>
        <taxon>rosids</taxon>
        <taxon>fabids</taxon>
        <taxon>Fabales</taxon>
        <taxon>Fabaceae</taxon>
        <taxon>Papilionoideae</taxon>
        <taxon>50 kb inversion clade</taxon>
        <taxon>NPAAA clade</taxon>
        <taxon>Hologalegina</taxon>
        <taxon>IRL clade</taxon>
        <taxon>Trifolieae</taxon>
        <taxon>Trifolium</taxon>
    </lineage>
</organism>
<dbReference type="PANTHER" id="PTHR23146:SF0">
    <property type="entry name" value="RNA POLYMERASE-ASSOCIATED PROTEIN LEO1"/>
    <property type="match status" value="1"/>
</dbReference>
<evidence type="ECO:0000313" key="1">
    <source>
        <dbReference type="EMBL" id="MCI42106.1"/>
    </source>
</evidence>
<dbReference type="InterPro" id="IPR007149">
    <property type="entry name" value="Leo1"/>
</dbReference>
<dbReference type="EMBL" id="LXQA010300344">
    <property type="protein sequence ID" value="MCI42106.1"/>
    <property type="molecule type" value="Genomic_DNA"/>
</dbReference>
<evidence type="ECO:0000313" key="2">
    <source>
        <dbReference type="Proteomes" id="UP000265520"/>
    </source>
</evidence>
<proteinExistence type="predicted"/>
<name>A0A392S2L0_9FABA</name>
<dbReference type="GO" id="GO:0032968">
    <property type="term" value="P:positive regulation of transcription elongation by RNA polymerase II"/>
    <property type="evidence" value="ECO:0007669"/>
    <property type="project" value="TreeGrafter"/>
</dbReference>
<comment type="caution">
    <text evidence="1">The sequence shown here is derived from an EMBL/GenBank/DDBJ whole genome shotgun (WGS) entry which is preliminary data.</text>
</comment>
<accession>A0A392S2L0</accession>